<evidence type="ECO:0000256" key="9">
    <source>
        <dbReference type="ARBA" id="ARBA00022748"/>
    </source>
</evidence>
<evidence type="ECO:0000256" key="12">
    <source>
        <dbReference type="RuleBase" id="RU363101"/>
    </source>
</evidence>
<keyword evidence="7 12" id="KW-0997">Cell inner membrane</keyword>
<evidence type="ECO:0000256" key="11">
    <source>
        <dbReference type="ARBA" id="ARBA00023136"/>
    </source>
</evidence>
<dbReference type="Proteomes" id="UP001202831">
    <property type="component" value="Unassembled WGS sequence"/>
</dbReference>
<gene>
    <name evidence="13" type="primary">ccmD</name>
    <name evidence="13" type="ORF">L2725_22820</name>
</gene>
<keyword evidence="11 12" id="KW-0472">Membrane</keyword>
<comment type="similarity">
    <text evidence="3 12">Belongs to the CcmD/CycX/HelD family.</text>
</comment>
<comment type="caution">
    <text evidence="13">The sequence shown here is derived from an EMBL/GenBank/DDBJ whole genome shotgun (WGS) entry which is preliminary data.</text>
</comment>
<keyword evidence="9 12" id="KW-0201">Cytochrome c-type biogenesis</keyword>
<keyword evidence="8 12" id="KW-0812">Transmembrane</keyword>
<sequence length="69" mass="8014">MQFESISDFFNMGGYAFYVWLAYGVTFSSLAVLVFQSVKQKNKVLKQIAQKLAREERLKQNRSNNESKT</sequence>
<organism evidence="13 14">
    <name type="scientific">Shewanella corallii</name>
    <dbReference type="NCBI Taxonomy" id="560080"/>
    <lineage>
        <taxon>Bacteria</taxon>
        <taxon>Pseudomonadati</taxon>
        <taxon>Pseudomonadota</taxon>
        <taxon>Gammaproteobacteria</taxon>
        <taxon>Alteromonadales</taxon>
        <taxon>Shewanellaceae</taxon>
        <taxon>Shewanella</taxon>
    </lineage>
</organism>
<dbReference type="InterPro" id="IPR052075">
    <property type="entry name" value="Heme_exporter_D"/>
</dbReference>
<evidence type="ECO:0000313" key="13">
    <source>
        <dbReference type="EMBL" id="MCL2916572.1"/>
    </source>
</evidence>
<dbReference type="RefSeq" id="WP_248937879.1">
    <property type="nucleotide sequence ID" value="NZ_JAKIKT010000017.1"/>
</dbReference>
<dbReference type="InterPro" id="IPR007078">
    <property type="entry name" value="Haem_export_protD_CcmD"/>
</dbReference>
<dbReference type="EMBL" id="JAKIKT010000017">
    <property type="protein sequence ID" value="MCL2916572.1"/>
    <property type="molecule type" value="Genomic_DNA"/>
</dbReference>
<evidence type="ECO:0000256" key="3">
    <source>
        <dbReference type="ARBA" id="ARBA00008741"/>
    </source>
</evidence>
<dbReference type="PANTHER" id="PTHR37531">
    <property type="entry name" value="HEME EXPORTER PROTEIN D"/>
    <property type="match status" value="1"/>
</dbReference>
<evidence type="ECO:0000256" key="10">
    <source>
        <dbReference type="ARBA" id="ARBA00022989"/>
    </source>
</evidence>
<keyword evidence="14" id="KW-1185">Reference proteome</keyword>
<name>A0ABT0NDL7_9GAMM</name>
<evidence type="ECO:0000256" key="6">
    <source>
        <dbReference type="ARBA" id="ARBA00022475"/>
    </source>
</evidence>
<dbReference type="Pfam" id="PF04995">
    <property type="entry name" value="CcmD"/>
    <property type="match status" value="1"/>
</dbReference>
<protein>
    <recommendedName>
        <fullName evidence="4 12">Heme exporter protein D</fullName>
    </recommendedName>
</protein>
<comment type="function">
    <text evidence="1 12">Required for the export of heme to the periplasm for the biogenesis of c-type cytochromes.</text>
</comment>
<dbReference type="NCBIfam" id="TIGR03141">
    <property type="entry name" value="cytochro_ccmD"/>
    <property type="match status" value="1"/>
</dbReference>
<reference evidence="13 14" key="1">
    <citation type="submission" date="2022-01" db="EMBL/GenBank/DDBJ databases">
        <title>Whole genome-based taxonomy of the Shewanellaceae.</title>
        <authorList>
            <person name="Martin-Rodriguez A.J."/>
        </authorList>
    </citation>
    <scope>NUCLEOTIDE SEQUENCE [LARGE SCALE GENOMIC DNA]</scope>
    <source>
        <strain evidence="13 14">DSM 21332</strain>
    </source>
</reference>
<keyword evidence="6 12" id="KW-1003">Cell membrane</keyword>
<keyword evidence="5 12" id="KW-0813">Transport</keyword>
<evidence type="ECO:0000256" key="1">
    <source>
        <dbReference type="ARBA" id="ARBA00002442"/>
    </source>
</evidence>
<keyword evidence="10 12" id="KW-1133">Transmembrane helix</keyword>
<accession>A0ABT0NDL7</accession>
<evidence type="ECO:0000256" key="7">
    <source>
        <dbReference type="ARBA" id="ARBA00022519"/>
    </source>
</evidence>
<proteinExistence type="inferred from homology"/>
<dbReference type="PANTHER" id="PTHR37531:SF1">
    <property type="entry name" value="HEME EXPORTER PROTEIN D"/>
    <property type="match status" value="1"/>
</dbReference>
<evidence type="ECO:0000256" key="2">
    <source>
        <dbReference type="ARBA" id="ARBA00004377"/>
    </source>
</evidence>
<evidence type="ECO:0000256" key="8">
    <source>
        <dbReference type="ARBA" id="ARBA00022692"/>
    </source>
</evidence>
<feature type="transmembrane region" description="Helical" evidence="12">
    <location>
        <begin position="15"/>
        <end position="35"/>
    </location>
</feature>
<comment type="subcellular location">
    <subcellularLocation>
        <location evidence="2 12">Cell inner membrane</location>
        <topology evidence="2 12">Single-pass membrane protein</topology>
    </subcellularLocation>
</comment>
<evidence type="ECO:0000256" key="4">
    <source>
        <dbReference type="ARBA" id="ARBA00016461"/>
    </source>
</evidence>
<evidence type="ECO:0000313" key="14">
    <source>
        <dbReference type="Proteomes" id="UP001202831"/>
    </source>
</evidence>
<evidence type="ECO:0000256" key="5">
    <source>
        <dbReference type="ARBA" id="ARBA00022448"/>
    </source>
</evidence>